<keyword evidence="4 6" id="KW-0285">Flavoprotein</keyword>
<feature type="domain" description="Acyl-CoA oxidase/dehydrogenase middle" evidence="8">
    <location>
        <begin position="135"/>
        <end position="231"/>
    </location>
</feature>
<evidence type="ECO:0000256" key="2">
    <source>
        <dbReference type="ARBA" id="ARBA00009347"/>
    </source>
</evidence>
<dbReference type="EMBL" id="CP061799">
    <property type="protein sequence ID" value="QTA81172.1"/>
    <property type="molecule type" value="Genomic_DNA"/>
</dbReference>
<dbReference type="Pfam" id="PF00441">
    <property type="entry name" value="Acyl-CoA_dh_1"/>
    <property type="match status" value="2"/>
</dbReference>
<sequence length="561" mass="61281">MSAFEIQEGVELKGLDEESRQMVVDTVRQLRKRLLTKEKILEYDKKEIFPEDAIREMLGPEIGLQLLFIPEAYGGMDGGARDCHEVISEMSKICLGVGTAFFAIQLGADPILVGATEEQKEKWLGAIAEGSSLVAYAVTEPNAGSNLAALKTRAEPVKDDAGNITGYNINGNKQFISTGGYADFITLLANTPEGPSFFIVEKGTPGFVQGKSEEKHGIRASNTSPLSFTDVFVPAENLIGMVPGQGLKQANSVFGYTRLMVASMALGAGKAALEIAVPYAKERIQFGAPLSEKQGYTHKLIVPNIVNLAAAEAYIEETAFRLDAGEHELQVEGSIAKYFATEAANKAADDCIQALGGYGYISEYEVEKIKRDVRITSIYEGTSEIQQNIISTFRWKKTRKTKGQYYNSIASAMNKLELESNDAGCRYYGLAAKTLNELINQVHDKKLIKQQYIMFALADLAACVEVGAAMAGKTLSLIRKNSDQAQKYKAMSRIFANKTAELAANTTMRILTGSGAFSPDDLSDFMDATSCDELTMSYLNIIKDMDIVADSIFERQPCQNK</sequence>
<dbReference type="PANTHER" id="PTHR43884">
    <property type="entry name" value="ACYL-COA DEHYDROGENASE"/>
    <property type="match status" value="1"/>
</dbReference>
<dbReference type="AlphaFoldDB" id="A0A975B988"/>
<dbReference type="Gene3D" id="1.20.140.10">
    <property type="entry name" value="Butyryl-CoA Dehydrogenase, subunit A, domain 3"/>
    <property type="match status" value="2"/>
</dbReference>
<dbReference type="SUPFAM" id="SSF47203">
    <property type="entry name" value="Acyl-CoA dehydrogenase C-terminal domain-like"/>
    <property type="match status" value="2"/>
</dbReference>
<reference evidence="10" key="1">
    <citation type="journal article" date="2021" name="Microb. Physiol.">
        <title>Proteogenomic Insights into the Physiology of Marine, Sulfate-Reducing, Filamentous Desulfonema limicola and Desulfonema magnum.</title>
        <authorList>
            <person name="Schnaars V."/>
            <person name="Wohlbrand L."/>
            <person name="Scheve S."/>
            <person name="Hinrichs C."/>
            <person name="Reinhardt R."/>
            <person name="Rabus R."/>
        </authorList>
    </citation>
    <scope>NUCLEOTIDE SEQUENCE</scope>
    <source>
        <strain evidence="10">5ac10</strain>
    </source>
</reference>
<dbReference type="Gene3D" id="2.40.110.10">
    <property type="entry name" value="Butyryl-CoA Dehydrogenase, subunit A, domain 2"/>
    <property type="match status" value="1"/>
</dbReference>
<dbReference type="Pfam" id="PF02771">
    <property type="entry name" value="Acyl-CoA_dh_N"/>
    <property type="match status" value="1"/>
</dbReference>
<dbReference type="FunFam" id="1.20.140.10:FF:000004">
    <property type="entry name" value="Acyl-CoA dehydrogenase FadE25"/>
    <property type="match status" value="1"/>
</dbReference>
<dbReference type="InterPro" id="IPR013786">
    <property type="entry name" value="AcylCoA_DH/ox_N"/>
</dbReference>
<evidence type="ECO:0000256" key="4">
    <source>
        <dbReference type="ARBA" id="ARBA00022630"/>
    </source>
</evidence>
<dbReference type="Gene3D" id="1.10.540.10">
    <property type="entry name" value="Acyl-CoA dehydrogenase/oxidase, N-terminal domain"/>
    <property type="match status" value="1"/>
</dbReference>
<dbReference type="Pfam" id="PF02770">
    <property type="entry name" value="Acyl-CoA_dh_M"/>
    <property type="match status" value="1"/>
</dbReference>
<evidence type="ECO:0000259" key="7">
    <source>
        <dbReference type="Pfam" id="PF00441"/>
    </source>
</evidence>
<evidence type="ECO:0000313" key="11">
    <source>
        <dbReference type="Proteomes" id="UP000663720"/>
    </source>
</evidence>
<evidence type="ECO:0000256" key="5">
    <source>
        <dbReference type="ARBA" id="ARBA00022827"/>
    </source>
</evidence>
<accession>A0A975B988</accession>
<evidence type="ECO:0000259" key="9">
    <source>
        <dbReference type="Pfam" id="PF02771"/>
    </source>
</evidence>
<dbReference type="InterPro" id="IPR009100">
    <property type="entry name" value="AcylCoA_DH/oxidase_NM_dom_sf"/>
</dbReference>
<dbReference type="KEGG" id="dli:dnl_35030"/>
<comment type="cofactor">
    <cofactor evidence="1 6">
        <name>FAD</name>
        <dbReference type="ChEBI" id="CHEBI:57692"/>
    </cofactor>
</comment>
<feature type="domain" description="Acyl-CoA dehydrogenase/oxidase C-terminal" evidence="7">
    <location>
        <begin position="244"/>
        <end position="391"/>
    </location>
</feature>
<keyword evidence="11" id="KW-1185">Reference proteome</keyword>
<dbReference type="InterPro" id="IPR037069">
    <property type="entry name" value="AcylCoA_DH/ox_N_sf"/>
</dbReference>
<comment type="similarity">
    <text evidence="2 6">Belongs to the acyl-CoA dehydrogenase family.</text>
</comment>
<dbReference type="Proteomes" id="UP000663720">
    <property type="component" value="Chromosome"/>
</dbReference>
<dbReference type="GO" id="GO:0003995">
    <property type="term" value="F:acyl-CoA dehydrogenase activity"/>
    <property type="evidence" value="ECO:0007669"/>
    <property type="project" value="InterPro"/>
</dbReference>
<dbReference type="InterPro" id="IPR036250">
    <property type="entry name" value="AcylCo_DH-like_C"/>
</dbReference>
<comment type="subunit">
    <text evidence="3">Homotetramer.</text>
</comment>
<feature type="domain" description="Acyl-CoA dehydrogenase/oxidase N-terminal" evidence="9">
    <location>
        <begin position="18"/>
        <end position="130"/>
    </location>
</feature>
<dbReference type="PROSITE" id="PS00073">
    <property type="entry name" value="ACYL_COA_DH_2"/>
    <property type="match status" value="1"/>
</dbReference>
<dbReference type="SUPFAM" id="SSF56645">
    <property type="entry name" value="Acyl-CoA dehydrogenase NM domain-like"/>
    <property type="match status" value="1"/>
</dbReference>
<name>A0A975B988_9BACT</name>
<organism evidence="10 11">
    <name type="scientific">Desulfonema limicola</name>
    <dbReference type="NCBI Taxonomy" id="45656"/>
    <lineage>
        <taxon>Bacteria</taxon>
        <taxon>Pseudomonadati</taxon>
        <taxon>Thermodesulfobacteriota</taxon>
        <taxon>Desulfobacteria</taxon>
        <taxon>Desulfobacterales</taxon>
        <taxon>Desulfococcaceae</taxon>
        <taxon>Desulfonema</taxon>
    </lineage>
</organism>
<dbReference type="InterPro" id="IPR006091">
    <property type="entry name" value="Acyl-CoA_Oxase/DH_mid-dom"/>
</dbReference>
<dbReference type="InterPro" id="IPR046373">
    <property type="entry name" value="Acyl-CoA_Oxase/DH_mid-dom_sf"/>
</dbReference>
<evidence type="ECO:0000256" key="6">
    <source>
        <dbReference type="RuleBase" id="RU362125"/>
    </source>
</evidence>
<dbReference type="RefSeq" id="WP_207687242.1">
    <property type="nucleotide sequence ID" value="NZ_CP061799.1"/>
</dbReference>
<keyword evidence="6" id="KW-0560">Oxidoreductase</keyword>
<keyword evidence="5 6" id="KW-0274">FAD</keyword>
<gene>
    <name evidence="10" type="ORF">dnl_35030</name>
</gene>
<dbReference type="PANTHER" id="PTHR43884:SF12">
    <property type="entry name" value="ISOVALERYL-COA DEHYDROGENASE, MITOCHONDRIAL-RELATED"/>
    <property type="match status" value="1"/>
</dbReference>
<evidence type="ECO:0000256" key="3">
    <source>
        <dbReference type="ARBA" id="ARBA00011881"/>
    </source>
</evidence>
<dbReference type="InterPro" id="IPR006089">
    <property type="entry name" value="Acyl-CoA_DH_CS"/>
</dbReference>
<protein>
    <submittedName>
        <fullName evidence="10">Acyl-CoA dehydrogenase</fullName>
    </submittedName>
</protein>
<proteinExistence type="inferred from homology"/>
<dbReference type="GO" id="GO:0050660">
    <property type="term" value="F:flavin adenine dinucleotide binding"/>
    <property type="evidence" value="ECO:0007669"/>
    <property type="project" value="InterPro"/>
</dbReference>
<dbReference type="InterPro" id="IPR009075">
    <property type="entry name" value="AcylCo_DH/oxidase_C"/>
</dbReference>
<evidence type="ECO:0000313" key="10">
    <source>
        <dbReference type="EMBL" id="QTA81172.1"/>
    </source>
</evidence>
<feature type="domain" description="Acyl-CoA dehydrogenase/oxidase C-terminal" evidence="7">
    <location>
        <begin position="411"/>
        <end position="516"/>
    </location>
</feature>
<evidence type="ECO:0000259" key="8">
    <source>
        <dbReference type="Pfam" id="PF02770"/>
    </source>
</evidence>
<evidence type="ECO:0000256" key="1">
    <source>
        <dbReference type="ARBA" id="ARBA00001974"/>
    </source>
</evidence>